<dbReference type="SUPFAM" id="SSF53335">
    <property type="entry name" value="S-adenosyl-L-methionine-dependent methyltransferases"/>
    <property type="match status" value="1"/>
</dbReference>
<name>A0A059QCT4_9BACT</name>
<dbReference type="NCBIfam" id="NF037959">
    <property type="entry name" value="MFS_SpdSyn"/>
    <property type="match status" value="1"/>
</dbReference>
<evidence type="ECO:0000256" key="2">
    <source>
        <dbReference type="SAM" id="Phobius"/>
    </source>
</evidence>
<organism evidence="3">
    <name type="scientific">uncultured bacterium Lac161</name>
    <dbReference type="NCBI Taxonomy" id="1403002"/>
    <lineage>
        <taxon>Bacteria</taxon>
        <taxon>environmental samples</taxon>
    </lineage>
</organism>
<feature type="transmembrane region" description="Helical" evidence="2">
    <location>
        <begin position="187"/>
        <end position="204"/>
    </location>
</feature>
<feature type="transmembrane region" description="Helical" evidence="2">
    <location>
        <begin position="350"/>
        <end position="376"/>
    </location>
</feature>
<evidence type="ECO:0000256" key="1">
    <source>
        <dbReference type="ARBA" id="ARBA00023115"/>
    </source>
</evidence>
<evidence type="ECO:0000313" key="3">
    <source>
        <dbReference type="EMBL" id="AGW45564.1"/>
    </source>
</evidence>
<reference evidence="3" key="1">
    <citation type="submission" date="2013-06" db="EMBL/GenBank/DDBJ databases">
        <title>Functional metagenomics reveals novel beta-galactosidases not predictable from gene sequences.</title>
        <authorList>
            <person name="Cheng J."/>
            <person name="Engel K."/>
            <person name="Romantsov T."/>
            <person name="Neufeld J.D."/>
            <person name="Rose D.R."/>
            <person name="Charles T.C."/>
        </authorList>
    </citation>
    <scope>NUCLEOTIDE SEQUENCE</scope>
</reference>
<dbReference type="GO" id="GO:0006596">
    <property type="term" value="P:polyamine biosynthetic process"/>
    <property type="evidence" value="ECO:0007669"/>
    <property type="project" value="UniProtKB-KW"/>
</dbReference>
<keyword evidence="2" id="KW-0812">Transmembrane</keyword>
<feature type="transmembrane region" description="Helical" evidence="2">
    <location>
        <begin position="247"/>
        <end position="266"/>
    </location>
</feature>
<dbReference type="EMBL" id="KF255994">
    <property type="protein sequence ID" value="AGW45564.1"/>
    <property type="molecule type" value="Genomic_DNA"/>
</dbReference>
<feature type="transmembrane region" description="Helical" evidence="2">
    <location>
        <begin position="157"/>
        <end position="175"/>
    </location>
</feature>
<feature type="transmembrane region" description="Helical" evidence="2">
    <location>
        <begin position="114"/>
        <end position="137"/>
    </location>
</feature>
<keyword evidence="1" id="KW-0620">Polyamine biosynthesis</keyword>
<dbReference type="PANTHER" id="PTHR43317">
    <property type="entry name" value="THERMOSPERMINE SYNTHASE ACAULIS5"/>
    <property type="match status" value="1"/>
</dbReference>
<dbReference type="AlphaFoldDB" id="A0A059QCT4"/>
<keyword evidence="2" id="KW-0472">Membrane</keyword>
<protein>
    <submittedName>
        <fullName evidence="3">Spermine synthase</fullName>
    </submittedName>
</protein>
<dbReference type="InterPro" id="IPR029063">
    <property type="entry name" value="SAM-dependent_MTases_sf"/>
</dbReference>
<dbReference type="Pfam" id="PF01564">
    <property type="entry name" value="Spermine_synth"/>
    <property type="match status" value="1"/>
</dbReference>
<feature type="transmembrane region" description="Helical" evidence="2">
    <location>
        <begin position="388"/>
        <end position="408"/>
    </location>
</feature>
<feature type="transmembrane region" description="Helical" evidence="2">
    <location>
        <begin position="278"/>
        <end position="298"/>
    </location>
</feature>
<feature type="transmembrane region" description="Helical" evidence="2">
    <location>
        <begin position="41"/>
        <end position="62"/>
    </location>
</feature>
<feature type="transmembrane region" description="Helical" evidence="2">
    <location>
        <begin position="310"/>
        <end position="330"/>
    </location>
</feature>
<sequence length="875" mass="94863">MSRTRAVTSALHILFFLSGAAALGYQLVWSKMFSTGLGHEMPAVLANICAFMAGMALGAAFIDRWIPRSVHAGLWLCGLELAIGAWATLASFLIPRANDMAMQLIGLAPGAVKHWLIAFLVPAIVLLPATAAMGATLPAMEKFLSGLAPNDSSLGSIYGANTFGAVAGTLLMPFVLMPNLGFSKSCWLLAMVNGAVAITAAVFWKTSNKLDRNADRAAERSVQQSSARTIPEHADSALRVPMSQRRIAVTLFLTGLLGIGCETVGVRVLAQVLENTVYTYGAVLAVFLLGTATGAAAYHRWWQHAEPRRLLARLLWALCATCLFSIVVLARAKMIYDFARQLGDTSPTVLAAEFLTAGAVFALPTFFMGAAFSHLAQLARAQRGRIGDVLAFNTVGAALAPVICSVALVPLIGAKWTLTAIAIAYAALALGLPQLKFGFVAVAFLLLTLNVSLRIVDMPPGGKVVSFREGIMASVAVIEDADKHRTLRVDNRFQMGGTAAGDAEYRQAHLPLLLHRAPTRALFLGLGTGISFGAASLYPELKADGVELVPEVIEAMPFFEPQNFSPARQPNLKLHLADARRFARARDQLPGYDVIIADVFHPYRDGAGALYTREHFKAIRGQLDPQGLFCQWLPLHQIDTQTLRTVVKTFLAEFSSAEAWLLRFNVDVPVIALIGTTTSQSWSSDWFERRLGESALAAELKRLALGDSVRFFGHFLADPEDLRTFADGAPLNTDDNQRVTFMAPRVAYQRDAKPYASLLALLDVSKARHLRALHLSSPGEEEFAMRTSKYVLARNIYLRGLIHDAEGRGDEAVAAYIESARLSPDFTSGYAQCLSIASVTASSNPTRAKEILHKLVEAQPERPVARELLNRLFPK</sequence>
<feature type="transmembrane region" description="Helical" evidence="2">
    <location>
        <begin position="414"/>
        <end position="432"/>
    </location>
</feature>
<feature type="transmembrane region" description="Helical" evidence="2">
    <location>
        <begin position="74"/>
        <end position="94"/>
    </location>
</feature>
<proteinExistence type="predicted"/>
<dbReference type="PANTHER" id="PTHR43317:SF1">
    <property type="entry name" value="THERMOSPERMINE SYNTHASE ACAULIS5"/>
    <property type="match status" value="1"/>
</dbReference>
<dbReference type="Gene3D" id="3.40.50.150">
    <property type="entry name" value="Vaccinia Virus protein VP39"/>
    <property type="match status" value="1"/>
</dbReference>
<feature type="transmembrane region" description="Helical" evidence="2">
    <location>
        <begin position="437"/>
        <end position="456"/>
    </location>
</feature>
<accession>A0A059QCT4</accession>
<keyword evidence="2" id="KW-1133">Transmembrane helix</keyword>